<evidence type="ECO:0000256" key="1">
    <source>
        <dbReference type="ARBA" id="ARBA00022448"/>
    </source>
</evidence>
<dbReference type="PANTHER" id="PTHR40942">
    <property type="match status" value="1"/>
</dbReference>
<dbReference type="STRING" id="207949.RED65_08329"/>
<evidence type="ECO:0000256" key="4">
    <source>
        <dbReference type="ARBA" id="ARBA00022982"/>
    </source>
</evidence>
<dbReference type="InterPro" id="IPR002323">
    <property type="entry name" value="Cyt_CIE"/>
</dbReference>
<dbReference type="SUPFAM" id="SSF46626">
    <property type="entry name" value="Cytochrome c"/>
    <property type="match status" value="1"/>
</dbReference>
<proteinExistence type="predicted"/>
<dbReference type="EMBL" id="AAQH01000020">
    <property type="protein sequence ID" value="EAT11248.1"/>
    <property type="molecule type" value="Genomic_DNA"/>
</dbReference>
<keyword evidence="7" id="KW-0732">Signal</keyword>
<evidence type="ECO:0000256" key="7">
    <source>
        <dbReference type="SAM" id="SignalP"/>
    </source>
</evidence>
<evidence type="ECO:0000259" key="8">
    <source>
        <dbReference type="PROSITE" id="PS51007"/>
    </source>
</evidence>
<dbReference type="GO" id="GO:0020037">
    <property type="term" value="F:heme binding"/>
    <property type="evidence" value="ECO:0007669"/>
    <property type="project" value="InterPro"/>
</dbReference>
<dbReference type="Proteomes" id="UP000004263">
    <property type="component" value="Unassembled WGS sequence"/>
</dbReference>
<accession>Q1MZ85</accession>
<dbReference type="InterPro" id="IPR009056">
    <property type="entry name" value="Cyt_c-like_dom"/>
</dbReference>
<evidence type="ECO:0000256" key="6">
    <source>
        <dbReference type="PROSITE-ProRule" id="PRU00433"/>
    </source>
</evidence>
<evidence type="ECO:0000256" key="5">
    <source>
        <dbReference type="ARBA" id="ARBA00023004"/>
    </source>
</evidence>
<dbReference type="PANTHER" id="PTHR40942:SF2">
    <property type="entry name" value="CYTOCHROME-RELATED"/>
    <property type="match status" value="1"/>
</dbReference>
<dbReference type="InterPro" id="IPR036909">
    <property type="entry name" value="Cyt_c-like_dom_sf"/>
</dbReference>
<name>Q1MZ85_9GAMM</name>
<evidence type="ECO:0000256" key="3">
    <source>
        <dbReference type="ARBA" id="ARBA00022723"/>
    </source>
</evidence>
<keyword evidence="5 6" id="KW-0408">Iron</keyword>
<keyword evidence="1" id="KW-0813">Transport</keyword>
<keyword evidence="3 6" id="KW-0479">Metal-binding</keyword>
<dbReference type="AlphaFoldDB" id="Q1MZ85"/>
<feature type="domain" description="Cytochrome c" evidence="8">
    <location>
        <begin position="16"/>
        <end position="102"/>
    </location>
</feature>
<keyword evidence="2 6" id="KW-0349">Heme</keyword>
<sequence length="102" mass="10606">MKTKLSLKLLLGAAALSASLAVSAFDVEGKYNQACKACHLAGVAGAPKAFDAAAWKPRLALGMDALVASVKNGKGAMPPKGLCMDCTDEQYKALIEYMSKAK</sequence>
<dbReference type="Pfam" id="PF13442">
    <property type="entry name" value="Cytochrome_CBB3"/>
    <property type="match status" value="1"/>
</dbReference>
<keyword evidence="4" id="KW-0249">Electron transport</keyword>
<dbReference type="OrthoDB" id="9814708at2"/>
<dbReference type="GO" id="GO:0009055">
    <property type="term" value="F:electron transfer activity"/>
    <property type="evidence" value="ECO:0007669"/>
    <property type="project" value="InterPro"/>
</dbReference>
<evidence type="ECO:0000313" key="10">
    <source>
        <dbReference type="Proteomes" id="UP000004263"/>
    </source>
</evidence>
<dbReference type="Gene3D" id="1.10.760.10">
    <property type="entry name" value="Cytochrome c-like domain"/>
    <property type="match status" value="1"/>
</dbReference>
<dbReference type="PRINTS" id="PR00607">
    <property type="entry name" value="CYTCHROMECIE"/>
</dbReference>
<comment type="caution">
    <text evidence="9">The sequence shown here is derived from an EMBL/GenBank/DDBJ whole genome shotgun (WGS) entry which is preliminary data.</text>
</comment>
<gene>
    <name evidence="9" type="ORF">RED65_08329</name>
</gene>
<organism evidence="9 10">
    <name type="scientific">Bermanella marisrubri</name>
    <dbReference type="NCBI Taxonomy" id="207949"/>
    <lineage>
        <taxon>Bacteria</taxon>
        <taxon>Pseudomonadati</taxon>
        <taxon>Pseudomonadota</taxon>
        <taxon>Gammaproteobacteria</taxon>
        <taxon>Oceanospirillales</taxon>
        <taxon>Oceanospirillaceae</taxon>
        <taxon>Bermanella</taxon>
    </lineage>
</organism>
<dbReference type="GO" id="GO:0005506">
    <property type="term" value="F:iron ion binding"/>
    <property type="evidence" value="ECO:0007669"/>
    <property type="project" value="InterPro"/>
</dbReference>
<keyword evidence="10" id="KW-1185">Reference proteome</keyword>
<dbReference type="RefSeq" id="WP_007019215.1">
    <property type="nucleotide sequence ID" value="NZ_CH724122.1"/>
</dbReference>
<feature type="chain" id="PRO_5004194454" evidence="7">
    <location>
        <begin position="25"/>
        <end position="102"/>
    </location>
</feature>
<dbReference type="PROSITE" id="PS51007">
    <property type="entry name" value="CYTC"/>
    <property type="match status" value="1"/>
</dbReference>
<reference evidence="9 10" key="1">
    <citation type="submission" date="2006-03" db="EMBL/GenBank/DDBJ databases">
        <authorList>
            <person name="Pinhassi J."/>
            <person name="Pedros-Alio C."/>
            <person name="Ferriera S."/>
            <person name="Johnson J."/>
            <person name="Kravitz S."/>
            <person name="Halpern A."/>
            <person name="Remington K."/>
            <person name="Beeson K."/>
            <person name="Tran B."/>
            <person name="Rogers Y.-H."/>
            <person name="Friedman R."/>
            <person name="Venter J.C."/>
        </authorList>
    </citation>
    <scope>NUCLEOTIDE SEQUENCE [LARGE SCALE GENOMIC DNA]</scope>
    <source>
        <strain evidence="9 10">RED65</strain>
    </source>
</reference>
<dbReference type="HOGENOM" id="CLU_082349_4_1_6"/>
<evidence type="ECO:0000256" key="2">
    <source>
        <dbReference type="ARBA" id="ARBA00022617"/>
    </source>
</evidence>
<feature type="signal peptide" evidence="7">
    <location>
        <begin position="1"/>
        <end position="24"/>
    </location>
</feature>
<evidence type="ECO:0000313" key="9">
    <source>
        <dbReference type="EMBL" id="EAT11248.1"/>
    </source>
</evidence>
<protein>
    <submittedName>
        <fullName evidence="9">Cytochrome c</fullName>
    </submittedName>
</protein>